<dbReference type="AlphaFoldDB" id="A0AA88Y0Q5"/>
<sequence length="410" mass="47016">MTSRYGRPDKADDVSMDDGWSASLKKKPKLLGKKKYYKKLCMLQREQLLQKDKKYQDLESRYCQLQGHVCEMVNQYGQCFHIEAHGDLQIGDNDVHIVADNSDITNKLDTLLSRTTHGFTEAITARAESTLKIEALRETLTIMTTKLTYMETESTVINTKVGGISKQSSDIISKLDDLKELATLAQNPEPTLENVADTVLDIQKHEHVSGNERRNLTMDDLSRDARKLPRMLAVKYGSRHEADLQRLFLGVTRTEPGTLENKCIGWLIRWIRRQRNDVNTEQTINNLFHLLKTLEEDVIRAQEKEFKLTAVQDKISVSSRGSSGTITGPQLTHQLRQLKDNVVEEVKGLLHSEILGLKSELRELKQRKRSSDEMAIKLEEMERWNQKLSGKEKHFKGDNPQETLYVPMLL</sequence>
<proteinExistence type="predicted"/>
<evidence type="ECO:0000313" key="2">
    <source>
        <dbReference type="Proteomes" id="UP001186944"/>
    </source>
</evidence>
<protein>
    <submittedName>
        <fullName evidence="1">Uncharacterized protein</fullName>
    </submittedName>
</protein>
<evidence type="ECO:0000313" key="1">
    <source>
        <dbReference type="EMBL" id="KAK3090544.1"/>
    </source>
</evidence>
<accession>A0AA88Y0Q5</accession>
<dbReference type="EMBL" id="VSWD01000010">
    <property type="protein sequence ID" value="KAK3090544.1"/>
    <property type="molecule type" value="Genomic_DNA"/>
</dbReference>
<name>A0AA88Y0Q5_PINIB</name>
<gene>
    <name evidence="1" type="ORF">FSP39_012587</name>
</gene>
<keyword evidence="2" id="KW-1185">Reference proteome</keyword>
<comment type="caution">
    <text evidence="1">The sequence shown here is derived from an EMBL/GenBank/DDBJ whole genome shotgun (WGS) entry which is preliminary data.</text>
</comment>
<reference evidence="1" key="1">
    <citation type="submission" date="2019-08" db="EMBL/GenBank/DDBJ databases">
        <title>The improved chromosome-level genome for the pearl oyster Pinctada fucata martensii using PacBio sequencing and Hi-C.</title>
        <authorList>
            <person name="Zheng Z."/>
        </authorList>
    </citation>
    <scope>NUCLEOTIDE SEQUENCE</scope>
    <source>
        <strain evidence="1">ZZ-2019</strain>
        <tissue evidence="1">Adductor muscle</tissue>
    </source>
</reference>
<organism evidence="1 2">
    <name type="scientific">Pinctada imbricata</name>
    <name type="common">Atlantic pearl-oyster</name>
    <name type="synonym">Pinctada martensii</name>
    <dbReference type="NCBI Taxonomy" id="66713"/>
    <lineage>
        <taxon>Eukaryota</taxon>
        <taxon>Metazoa</taxon>
        <taxon>Spiralia</taxon>
        <taxon>Lophotrochozoa</taxon>
        <taxon>Mollusca</taxon>
        <taxon>Bivalvia</taxon>
        <taxon>Autobranchia</taxon>
        <taxon>Pteriomorphia</taxon>
        <taxon>Pterioida</taxon>
        <taxon>Pterioidea</taxon>
        <taxon>Pteriidae</taxon>
        <taxon>Pinctada</taxon>
    </lineage>
</organism>
<dbReference type="Proteomes" id="UP001186944">
    <property type="component" value="Unassembled WGS sequence"/>
</dbReference>